<protein>
    <recommendedName>
        <fullName evidence="1">Polysaccharide pyruvyl transferase domain-containing protein</fullName>
    </recommendedName>
</protein>
<accession>R9HH46</accession>
<evidence type="ECO:0000313" key="2">
    <source>
        <dbReference type="EMBL" id="EOS03229.1"/>
    </source>
</evidence>
<sequence length="316" mass="36877">MSHIINQLRKNGVMYYCIKYFVGRPFHLLKYAYYLFWELVDKDAITVSACISPSRGYYKFTNNNWGDDVSLIIAALVSKRRIIPYQYSLFSRYGKKKNYLCIGSIIPWLIHKRSIVWGSGIGVSSLEMELKPLEIFSVRGPLTREYFLKKGLDCPAVYGDPALLFPLFYSPVMKKKYKIGIILHYNDCIERNYKILSEYSKEDVCLISLDSYNNWKYFIDAVCSCDFILSTSLHGVIIADTYSVPNIWCEFTYRVEENGLKFRDYYLSVGKEFTEPVLKVDHYISINSLLEYKKVWTANRIDLNAILSACPFRKKN</sequence>
<dbReference type="AlphaFoldDB" id="R9HH46"/>
<dbReference type="Proteomes" id="UP000014207">
    <property type="component" value="Unassembled WGS sequence"/>
</dbReference>
<evidence type="ECO:0000313" key="3">
    <source>
        <dbReference type="Proteomes" id="UP000014207"/>
    </source>
</evidence>
<dbReference type="Pfam" id="PF04230">
    <property type="entry name" value="PS_pyruv_trans"/>
    <property type="match status" value="1"/>
</dbReference>
<gene>
    <name evidence="2" type="ORF">C799_00208</name>
</gene>
<proteinExistence type="predicted"/>
<dbReference type="PATRIC" id="fig|1235785.3.peg.211"/>
<dbReference type="HOGENOM" id="CLU_071049_2_0_10"/>
<feature type="domain" description="Polysaccharide pyruvyl transferase" evidence="1">
    <location>
        <begin position="96"/>
        <end position="249"/>
    </location>
</feature>
<dbReference type="RefSeq" id="WP_016267022.1">
    <property type="nucleotide sequence ID" value="NZ_KE159459.1"/>
</dbReference>
<reference evidence="2 3" key="1">
    <citation type="submission" date="2013-04" db="EMBL/GenBank/DDBJ databases">
        <title>The Genome Sequence of Bacteroides thetaiotaomicron dnLKV9.</title>
        <authorList>
            <consortium name="The Broad Institute Genomics Platform"/>
            <consortium name="The Broad Institute Genome Sequencing Center for Infectious Disease"/>
            <person name="Earl A."/>
            <person name="Xavier R."/>
            <person name="Kuhn K."/>
            <person name="Stappenbeck T."/>
            <person name="Walker B."/>
            <person name="Young S."/>
            <person name="Zeng Q."/>
            <person name="Gargeya S."/>
            <person name="Fitzgerald M."/>
            <person name="Haas B."/>
            <person name="Abouelleil A."/>
            <person name="Allen A.W."/>
            <person name="Alvarado L."/>
            <person name="Arachchi H.M."/>
            <person name="Berlin A.M."/>
            <person name="Chapman S.B."/>
            <person name="Gainer-Dewar J."/>
            <person name="Goldberg J."/>
            <person name="Griggs A."/>
            <person name="Gujja S."/>
            <person name="Hansen M."/>
            <person name="Howarth C."/>
            <person name="Imamovic A."/>
            <person name="Ireland A."/>
            <person name="Larimer J."/>
            <person name="McCowan C."/>
            <person name="Murphy C."/>
            <person name="Pearson M."/>
            <person name="Poon T.W."/>
            <person name="Priest M."/>
            <person name="Roberts A."/>
            <person name="Saif S."/>
            <person name="Shea T."/>
            <person name="Sisk P."/>
            <person name="Sykes S."/>
            <person name="Wortman J."/>
            <person name="Nusbaum C."/>
            <person name="Birren B."/>
        </authorList>
    </citation>
    <scope>NUCLEOTIDE SEQUENCE [LARGE SCALE GENOMIC DNA]</scope>
    <source>
        <strain evidence="3">dnLKV9</strain>
    </source>
</reference>
<comment type="caution">
    <text evidence="2">The sequence shown here is derived from an EMBL/GenBank/DDBJ whole genome shotgun (WGS) entry which is preliminary data.</text>
</comment>
<organism evidence="2 3">
    <name type="scientific">Bacteroides thetaiotaomicron dnLKV9</name>
    <dbReference type="NCBI Taxonomy" id="1235785"/>
    <lineage>
        <taxon>Bacteria</taxon>
        <taxon>Pseudomonadati</taxon>
        <taxon>Bacteroidota</taxon>
        <taxon>Bacteroidia</taxon>
        <taxon>Bacteroidales</taxon>
        <taxon>Bacteroidaceae</taxon>
        <taxon>Bacteroides</taxon>
    </lineage>
</organism>
<dbReference type="InterPro" id="IPR007345">
    <property type="entry name" value="Polysacch_pyruvyl_Trfase"/>
</dbReference>
<evidence type="ECO:0000259" key="1">
    <source>
        <dbReference type="Pfam" id="PF04230"/>
    </source>
</evidence>
<name>R9HH46_BACT4</name>
<dbReference type="EMBL" id="ASSM01000003">
    <property type="protein sequence ID" value="EOS03229.1"/>
    <property type="molecule type" value="Genomic_DNA"/>
</dbReference>